<protein>
    <submittedName>
        <fullName evidence="1">Uncharacterized protein</fullName>
    </submittedName>
</protein>
<proteinExistence type="predicted"/>
<reference evidence="1 2" key="1">
    <citation type="submission" date="2023-07" db="EMBL/GenBank/DDBJ databases">
        <authorList>
            <person name="Peeters C."/>
        </authorList>
    </citation>
    <scope>NUCLEOTIDE SEQUENCE [LARGE SCALE GENOMIC DNA]</scope>
    <source>
        <strain evidence="1 2">R-38712</strain>
    </source>
</reference>
<name>A0ABM9IM90_RALPI</name>
<evidence type="ECO:0000313" key="1">
    <source>
        <dbReference type="EMBL" id="CAJ0723873.1"/>
    </source>
</evidence>
<evidence type="ECO:0000313" key="2">
    <source>
        <dbReference type="Proteomes" id="UP001189303"/>
    </source>
</evidence>
<keyword evidence="2" id="KW-1185">Reference proteome</keyword>
<comment type="caution">
    <text evidence="1">The sequence shown here is derived from an EMBL/GenBank/DDBJ whole genome shotgun (WGS) entry which is preliminary data.</text>
</comment>
<dbReference type="Proteomes" id="UP001189303">
    <property type="component" value="Unassembled WGS sequence"/>
</dbReference>
<accession>A0ABM9IM90</accession>
<organism evidence="1 2">
    <name type="scientific">Ralstonia pickettii</name>
    <name type="common">Burkholderia pickettii</name>
    <dbReference type="NCBI Taxonomy" id="329"/>
    <lineage>
        <taxon>Bacteria</taxon>
        <taxon>Pseudomonadati</taxon>
        <taxon>Pseudomonadota</taxon>
        <taxon>Betaproteobacteria</taxon>
        <taxon>Burkholderiales</taxon>
        <taxon>Burkholderiaceae</taxon>
        <taxon>Ralstonia</taxon>
    </lineage>
</organism>
<gene>
    <name evidence="1" type="ORF">R38712_02163</name>
</gene>
<dbReference type="EMBL" id="CATWFT010000005">
    <property type="protein sequence ID" value="CAJ0723873.1"/>
    <property type="molecule type" value="Genomic_DNA"/>
</dbReference>
<sequence length="30" mass="3428">MAAKWTIWPGICKTLLKNFSRDALLRAILP</sequence>